<evidence type="ECO:0000256" key="4">
    <source>
        <dbReference type="ARBA" id="ARBA00023136"/>
    </source>
</evidence>
<feature type="transmembrane region" description="Helical" evidence="6">
    <location>
        <begin position="265"/>
        <end position="282"/>
    </location>
</feature>
<dbReference type="OMA" id="FWFTLIC"/>
<evidence type="ECO:0000313" key="7">
    <source>
        <dbReference type="EMBL" id="ELT94116.1"/>
    </source>
</evidence>
<feature type="transmembrane region" description="Helical" evidence="6">
    <location>
        <begin position="118"/>
        <end position="140"/>
    </location>
</feature>
<dbReference type="EMBL" id="AMQN01000310">
    <property type="status" value="NOT_ANNOTATED_CDS"/>
    <property type="molecule type" value="Genomic_DNA"/>
</dbReference>
<keyword evidence="9" id="KW-1185">Reference proteome</keyword>
<keyword evidence="4 6" id="KW-0472">Membrane</keyword>
<dbReference type="InterPro" id="IPR036259">
    <property type="entry name" value="MFS_trans_sf"/>
</dbReference>
<proteinExistence type="predicted"/>
<evidence type="ECO:0000313" key="8">
    <source>
        <dbReference type="EnsemblMetazoa" id="CapteP227959"/>
    </source>
</evidence>
<feature type="transmembrane region" description="Helical" evidence="6">
    <location>
        <begin position="302"/>
        <end position="321"/>
    </location>
</feature>
<name>R7TRJ1_CAPTE</name>
<feature type="transmembrane region" description="Helical" evidence="6">
    <location>
        <begin position="183"/>
        <end position="208"/>
    </location>
</feature>
<dbReference type="SUPFAM" id="SSF103473">
    <property type="entry name" value="MFS general substrate transporter"/>
    <property type="match status" value="1"/>
</dbReference>
<keyword evidence="2 6" id="KW-0812">Transmembrane</keyword>
<dbReference type="Gene3D" id="1.20.1250.20">
    <property type="entry name" value="MFS general substrate transporter like domains"/>
    <property type="match status" value="2"/>
</dbReference>
<dbReference type="OrthoDB" id="3026777at2759"/>
<comment type="subcellular location">
    <subcellularLocation>
        <location evidence="1">Membrane</location>
        <topology evidence="1">Multi-pass membrane protein</topology>
    </subcellularLocation>
</comment>
<evidence type="ECO:0000256" key="2">
    <source>
        <dbReference type="ARBA" id="ARBA00022692"/>
    </source>
</evidence>
<evidence type="ECO:0000256" key="1">
    <source>
        <dbReference type="ARBA" id="ARBA00004141"/>
    </source>
</evidence>
<dbReference type="EMBL" id="KB309537">
    <property type="protein sequence ID" value="ELT94116.1"/>
    <property type="molecule type" value="Genomic_DNA"/>
</dbReference>
<dbReference type="PANTHER" id="PTHR23507:SF1">
    <property type="entry name" value="FI18259P1-RELATED"/>
    <property type="match status" value="1"/>
</dbReference>
<dbReference type="GO" id="GO:0022857">
    <property type="term" value="F:transmembrane transporter activity"/>
    <property type="evidence" value="ECO:0007669"/>
    <property type="project" value="TreeGrafter"/>
</dbReference>
<sequence length="491" mass="54109">MFGSMQSATAHEPLLGRSQRALLEVSTVLYFFAKNSAIPLVQQYVYFLVAKKYNFSSQQEDAIPEMLDNFTRAHPNVTVLDPASNVTAMLGGNVTREEQALDDTLQVALRVNEESSLIVLYLNVAELFPAVFMVLVLGFWSDMTGRRKFLMWLPCLGNAVYALGFLLPLYICNGDIDHPATKVLFVMASLVNGLSGSVPGFLSGNATYISDTDSPRRRTLRLSIVEFSIGMTFASQSERGAGHSWRDFRGLKHVFALKTLPQKKLWAVFFAFQIYVFVQQGQERTFVLFLQNFPLSWRPMQIGVFLFILYALAGLGAWPGVPLLQRITDDASIAILAMLSKMLGSFLLAFAEVDFLVYAASIVQIFHLTPYAVARSLASLQAGEDEQGSVYAMVHSAQSLMAFLGPVVHNAVFMASLTSMSGLVFIVSGPLLVIPVALLVYMKYLERLDDGYLGLDGSQPPLMPTPGTPLSETSGFATRGADFGTRDELYQ</sequence>
<evidence type="ECO:0000256" key="3">
    <source>
        <dbReference type="ARBA" id="ARBA00022989"/>
    </source>
</evidence>
<feature type="transmembrane region" description="Helical" evidence="6">
    <location>
        <begin position="149"/>
        <end position="171"/>
    </location>
</feature>
<dbReference type="GO" id="GO:0016020">
    <property type="term" value="C:membrane"/>
    <property type="evidence" value="ECO:0007669"/>
    <property type="project" value="UniProtKB-SubCell"/>
</dbReference>
<dbReference type="EnsemblMetazoa" id="CapteT227959">
    <property type="protein sequence ID" value="CapteP227959"/>
    <property type="gene ID" value="CapteG227959"/>
</dbReference>
<dbReference type="AlphaFoldDB" id="R7TRJ1"/>
<feature type="transmembrane region" description="Helical" evidence="6">
    <location>
        <begin position="420"/>
        <end position="441"/>
    </location>
</feature>
<evidence type="ECO:0008006" key="10">
    <source>
        <dbReference type="Google" id="ProtNLM"/>
    </source>
</evidence>
<reference evidence="9" key="1">
    <citation type="submission" date="2012-12" db="EMBL/GenBank/DDBJ databases">
        <authorList>
            <person name="Hellsten U."/>
            <person name="Grimwood J."/>
            <person name="Chapman J.A."/>
            <person name="Shapiro H."/>
            <person name="Aerts A."/>
            <person name="Otillar R.P."/>
            <person name="Terry A.Y."/>
            <person name="Boore J.L."/>
            <person name="Simakov O."/>
            <person name="Marletaz F."/>
            <person name="Cho S.-J."/>
            <person name="Edsinger-Gonzales E."/>
            <person name="Havlak P."/>
            <person name="Kuo D.-H."/>
            <person name="Larsson T."/>
            <person name="Lv J."/>
            <person name="Arendt D."/>
            <person name="Savage R."/>
            <person name="Osoegawa K."/>
            <person name="de Jong P."/>
            <person name="Lindberg D.R."/>
            <person name="Seaver E.C."/>
            <person name="Weisblat D.A."/>
            <person name="Putnam N.H."/>
            <person name="Grigoriev I.V."/>
            <person name="Rokhsar D.S."/>
        </authorList>
    </citation>
    <scope>NUCLEOTIDE SEQUENCE</scope>
    <source>
        <strain evidence="9">I ESC-2004</strain>
    </source>
</reference>
<accession>R7TRJ1</accession>
<reference evidence="8" key="3">
    <citation type="submission" date="2015-06" db="UniProtKB">
        <authorList>
            <consortium name="EnsemblMetazoa"/>
        </authorList>
    </citation>
    <scope>IDENTIFICATION</scope>
</reference>
<dbReference type="PANTHER" id="PTHR23507">
    <property type="entry name" value="ZGC:174356"/>
    <property type="match status" value="1"/>
</dbReference>
<reference evidence="7 9" key="2">
    <citation type="journal article" date="2013" name="Nature">
        <title>Insights into bilaterian evolution from three spiralian genomes.</title>
        <authorList>
            <person name="Simakov O."/>
            <person name="Marletaz F."/>
            <person name="Cho S.J."/>
            <person name="Edsinger-Gonzales E."/>
            <person name="Havlak P."/>
            <person name="Hellsten U."/>
            <person name="Kuo D.H."/>
            <person name="Larsson T."/>
            <person name="Lv J."/>
            <person name="Arendt D."/>
            <person name="Savage R."/>
            <person name="Osoegawa K."/>
            <person name="de Jong P."/>
            <person name="Grimwood J."/>
            <person name="Chapman J.A."/>
            <person name="Shapiro H."/>
            <person name="Aerts A."/>
            <person name="Otillar R.P."/>
            <person name="Terry A.Y."/>
            <person name="Boore J.L."/>
            <person name="Grigoriev I.V."/>
            <person name="Lindberg D.R."/>
            <person name="Seaver E.C."/>
            <person name="Weisblat D.A."/>
            <person name="Putnam N.H."/>
            <person name="Rokhsar D.S."/>
        </authorList>
    </citation>
    <scope>NUCLEOTIDE SEQUENCE</scope>
    <source>
        <strain evidence="7 9">I ESC-2004</strain>
    </source>
</reference>
<protein>
    <recommendedName>
        <fullName evidence="10">Major facilitator superfamily (MFS) profile domain-containing protein</fullName>
    </recommendedName>
</protein>
<gene>
    <name evidence="7" type="ORF">CAPTEDRAFT_227959</name>
</gene>
<evidence type="ECO:0000256" key="5">
    <source>
        <dbReference type="SAM" id="MobiDB-lite"/>
    </source>
</evidence>
<evidence type="ECO:0000313" key="9">
    <source>
        <dbReference type="Proteomes" id="UP000014760"/>
    </source>
</evidence>
<evidence type="ECO:0000256" key="6">
    <source>
        <dbReference type="SAM" id="Phobius"/>
    </source>
</evidence>
<organism evidence="7">
    <name type="scientific">Capitella teleta</name>
    <name type="common">Polychaete worm</name>
    <dbReference type="NCBI Taxonomy" id="283909"/>
    <lineage>
        <taxon>Eukaryota</taxon>
        <taxon>Metazoa</taxon>
        <taxon>Spiralia</taxon>
        <taxon>Lophotrochozoa</taxon>
        <taxon>Annelida</taxon>
        <taxon>Polychaeta</taxon>
        <taxon>Sedentaria</taxon>
        <taxon>Scolecida</taxon>
        <taxon>Capitellidae</taxon>
        <taxon>Capitella</taxon>
    </lineage>
</organism>
<dbReference type="STRING" id="283909.R7TRJ1"/>
<keyword evidence="3 6" id="KW-1133">Transmembrane helix</keyword>
<dbReference type="Proteomes" id="UP000014760">
    <property type="component" value="Unassembled WGS sequence"/>
</dbReference>
<feature type="region of interest" description="Disordered" evidence="5">
    <location>
        <begin position="463"/>
        <end position="491"/>
    </location>
</feature>
<dbReference type="HOGENOM" id="CLU_028365_1_1_1"/>